<dbReference type="AlphaFoldDB" id="A0A8H3UXQ4"/>
<comment type="caution">
    <text evidence="2">The sequence shown here is derived from an EMBL/GenBank/DDBJ whole genome shotgun (WGS) entry which is preliminary data.</text>
</comment>
<gene>
    <name evidence="2" type="ORF">BLS_009982</name>
</gene>
<accession>A0A8H3UXQ4</accession>
<feature type="region of interest" description="Disordered" evidence="1">
    <location>
        <begin position="222"/>
        <end position="252"/>
    </location>
</feature>
<evidence type="ECO:0000313" key="3">
    <source>
        <dbReference type="Proteomes" id="UP000433883"/>
    </source>
</evidence>
<evidence type="ECO:0000313" key="2">
    <source>
        <dbReference type="EMBL" id="KAE9979247.1"/>
    </source>
</evidence>
<feature type="compositionally biased region" description="Low complexity" evidence="1">
    <location>
        <begin position="222"/>
        <end position="242"/>
    </location>
</feature>
<organism evidence="2 3">
    <name type="scientific">Venturia inaequalis</name>
    <name type="common">Apple scab fungus</name>
    <dbReference type="NCBI Taxonomy" id="5025"/>
    <lineage>
        <taxon>Eukaryota</taxon>
        <taxon>Fungi</taxon>
        <taxon>Dikarya</taxon>
        <taxon>Ascomycota</taxon>
        <taxon>Pezizomycotina</taxon>
        <taxon>Dothideomycetes</taxon>
        <taxon>Pleosporomycetidae</taxon>
        <taxon>Venturiales</taxon>
        <taxon>Venturiaceae</taxon>
        <taxon>Venturia</taxon>
    </lineage>
</organism>
<protein>
    <submittedName>
        <fullName evidence="2">Uncharacterized protein</fullName>
    </submittedName>
</protein>
<dbReference type="Proteomes" id="UP000433883">
    <property type="component" value="Unassembled WGS sequence"/>
</dbReference>
<proteinExistence type="predicted"/>
<evidence type="ECO:0000256" key="1">
    <source>
        <dbReference type="SAM" id="MobiDB-lite"/>
    </source>
</evidence>
<reference evidence="2 3" key="1">
    <citation type="submission" date="2019-11" db="EMBL/GenBank/DDBJ databases">
        <title>Venturia inaequalis Genome Resource.</title>
        <authorList>
            <person name="Lichtner F.J."/>
        </authorList>
    </citation>
    <scope>NUCLEOTIDE SEQUENCE [LARGE SCALE GENOMIC DNA]</scope>
    <source>
        <strain evidence="2">Bline_iso_100314</strain>
    </source>
</reference>
<sequence>MPTTLSGDNPLTRIEYESIGYAAYIAMRRAERAVRNWPYTGYHQVYTESWDLINKSIDELEFFCPSPAHIQLYKDWTLYHRTTQALHVRAIQDRPKTHLSAFQDHLALARQRRVNIGTRLADVKAAELRERTSEDSTIRTFQHRLMQSDAMSEHRDRVTALQRNAAAARETAFSVPAPAITASVNIFPFSAPTHAPATSLVPISIQAFSDILEAGIFGTVDSSRTTSGSSRTTSGSSRTTSGLHIGHPPQKMRKIREMSSVRIVPANLSAKELERL</sequence>
<name>A0A8H3UXQ4_VENIN</name>
<dbReference type="EMBL" id="WNWQ01000096">
    <property type="protein sequence ID" value="KAE9979247.1"/>
    <property type="molecule type" value="Genomic_DNA"/>
</dbReference>